<proteinExistence type="predicted"/>
<protein>
    <submittedName>
        <fullName evidence="1">Uncharacterized protein</fullName>
    </submittedName>
</protein>
<evidence type="ECO:0000313" key="1">
    <source>
        <dbReference type="EMBL" id="QHU03080.1"/>
    </source>
</evidence>
<reference evidence="1" key="1">
    <citation type="journal article" date="2020" name="Nature">
        <title>Giant virus diversity and host interactions through global metagenomics.</title>
        <authorList>
            <person name="Schulz F."/>
            <person name="Roux S."/>
            <person name="Paez-Espino D."/>
            <person name="Jungbluth S."/>
            <person name="Walsh D.A."/>
            <person name="Denef V.J."/>
            <person name="McMahon K.D."/>
            <person name="Konstantinidis K.T."/>
            <person name="Eloe-Fadrosh E.A."/>
            <person name="Kyrpides N.C."/>
            <person name="Woyke T."/>
        </authorList>
    </citation>
    <scope>NUCLEOTIDE SEQUENCE</scope>
    <source>
        <strain evidence="1">GVMAG-M-3300025890-48</strain>
    </source>
</reference>
<organism evidence="1">
    <name type="scientific">viral metagenome</name>
    <dbReference type="NCBI Taxonomy" id="1070528"/>
    <lineage>
        <taxon>unclassified sequences</taxon>
        <taxon>metagenomes</taxon>
        <taxon>organismal metagenomes</taxon>
    </lineage>
</organism>
<name>A0A6C0JE06_9ZZZZ</name>
<sequence>MSDSPKNETVTLQLGDIIEIISPSDDNLNEKQFLIQYIDQTKIKLLGQDGNVMLININEEGGLENESITSIAILSRSDEKGYAKQNSLVPGQWIDIYFGGDLPATFTGKITGLEEDQIEIELIDSKETIYIDFAYKGIPNDIPIEKFVLRDPPELAAELQISDKEKQITPGEEKQAEEVFDQDDARQGEMQLETPQEIPEAEAAFKERVKEIILGADQIEFGNKLDSIKIMVEVDDTEKRYGIDKQTTDMMNELLSDVPNSQRTENVLNNIHRMITRFKQLRKQFSKFDKYGNPEMPDIQGANFKPLVKSLEKLNNNLFWILPVVRNKKKIYDANESEVTSFDDIDASTTEEDLVKISSDINEFKTGSLPGNGYNSLISSQNTSFTPFMAPDNSDKDLSYFRVDANITAIVDNLEDFYSTVFCNESLKRKRFLIQEYSLGQNTLEATRIKGGELVVKVKQITKPDEINVKSFITLPEYAVQYSRVKLPATDIMQKCNLAMHYMPYWKILNKNTIVKTKEVLKTKAIMHDKNNYLSEVTHYSHRPNNELTYDKYLDNIIPKTRVLFDMIKKHINGRLSLHEIVSFLEPFMIYQRDLSFMQYREMVEFVIEKINNFKKDYAISKKDYDVLIAGFKNYEMGPELLNLLKVSKEATDEIKDGYHLDKVPIDIYNNSELLTLINEADCGRYMSTIIALINSDLMIKNGMDQLTNTDEWLEKYNQENESEKQAVCNTMILSKKYLALDELTDDNGKAIFFDKQYDTTYYDIIQEHISAIDNIPDMANKIKYLKEKLQESTGMSNNASEREAEAMLLKKKPVKDGDYAVLVLEEEDPPKMLYYKRRDTTWVRDEAVEGGNFTDNNKIFCDLQTGCMMDDSNTCQTTPKAAMDIQKITMDKIMKEFDESLKQNADAVKEIIKLAAISCNERLPALINIANKSFLKYDILKYNIGSDAKEVISEESPYSELIGIIMSQGDFVKRQKDIAKFVSYFTRPANAEEDEWWLYCISTNTKLLPTFIAKLSAAFINGDNYMLELQKIVATQGSESGDGEAICDKYSGWIITRIDFSTDEGFNAEGFMIRSKEVMEADLGNAIAQMPNQELKQYESEEADKIFRVANALCKYMGIAFSSMQDFVITETSKMLSARMPAKSDYEKAIAAALARGKKKKIDSYEKVYDETLILLTIMHLLFAIQTSIPAIKTRKTYPGCIRSFNGYPAFGDADKTGLTYLICVANGIKSSVEPWNAIKKLSAKKITSKIQGYANKFLIGKDIFNKRVADKIAYEESYIPDDIPDYLSIQNWVNFLPPLKQIKIGTVQPITKAFKEQFIDNLKRGSKSQHEKIDAIRSKMIYLSLAIQEEIQNVVTKNISKNNTILSNAANEPFLENACCSENNDSTSKYFESKAPEIIRYNDMVKNLRNILDDVDNITRASILFDPEDTRIIYPEIPSGFDEETIYLAFMTYCKYNSNLPISEELRAICMDKPDGFNANLSLSEKISKLKRDGRNFDNTSLMQLLEIINKNHMVKLNLQEVIYSDTQKMKDLLFSMNERNSEIVPEIFINKMIDAINNFSDKEKEGDVMRDVKNYLAATNQQMEAVISDFIRRNINDNRKHRTFMECINNLETFMESKNNKINDIFSMSGFIKNKIVDITKVFPSIIINKVSYSNPTIPSHWNISGFVVRDIMTFINEHYKPLSTFFGDEPLAEALKMYMRDINDINYLSSLAVYARDELFDERTIKLLFKFLLESCFIYMIELINRDELYEQSIDRPSNPLLAADIKEVDVAVLGPQAIPILEIISGEKKKMSEKIAEVMNAFVTIMCRDKKSINFNYETLKERVTRSKEKEKNIIVEYLGELSVEEREIENLFKNHRIGNWAVGQQKGFRIYQDETYEEERKIMEKRIEMEMNLGKIDGVTEDLMDVFMIEREFANVTKDQIEMEEYDISHIGEDNDGYGEAYDDM</sequence>
<accession>A0A6C0JE06</accession>
<dbReference type="EMBL" id="MN740369">
    <property type="protein sequence ID" value="QHU03080.1"/>
    <property type="molecule type" value="Genomic_DNA"/>
</dbReference>